<comment type="cofactor">
    <cofactor evidence="1">
        <name>Mg(2+)</name>
        <dbReference type="ChEBI" id="CHEBI:18420"/>
    </cofactor>
</comment>
<dbReference type="PANTHER" id="PTHR43322">
    <property type="entry name" value="1-D-DEOXYXYLULOSE 5-PHOSPHATE SYNTHASE-RELATED"/>
    <property type="match status" value="1"/>
</dbReference>
<dbReference type="EMBL" id="LIAV01000267">
    <property type="protein sequence ID" value="KRO38924.1"/>
    <property type="molecule type" value="Genomic_DNA"/>
</dbReference>
<dbReference type="GO" id="GO:0005829">
    <property type="term" value="C:cytosol"/>
    <property type="evidence" value="ECO:0007669"/>
    <property type="project" value="TreeGrafter"/>
</dbReference>
<evidence type="ECO:0000313" key="6">
    <source>
        <dbReference type="EMBL" id="KRO38924.1"/>
    </source>
</evidence>
<dbReference type="GO" id="GO:0016114">
    <property type="term" value="P:terpenoid biosynthetic process"/>
    <property type="evidence" value="ECO:0007669"/>
    <property type="project" value="InterPro"/>
</dbReference>
<dbReference type="SUPFAM" id="SSF52922">
    <property type="entry name" value="TK C-terminal domain-like"/>
    <property type="match status" value="1"/>
</dbReference>
<comment type="subunit">
    <text evidence="2">Homodimer.</text>
</comment>
<evidence type="ECO:0000259" key="5">
    <source>
        <dbReference type="Pfam" id="PF02780"/>
    </source>
</evidence>
<accession>A0A0R2PLW9</accession>
<evidence type="ECO:0000313" key="7">
    <source>
        <dbReference type="Proteomes" id="UP000050874"/>
    </source>
</evidence>
<name>A0A0R2PLW9_9GAMM</name>
<proteinExistence type="predicted"/>
<dbReference type="InterPro" id="IPR005477">
    <property type="entry name" value="Dxylulose-5-P_synthase"/>
</dbReference>
<dbReference type="Gene3D" id="3.40.50.920">
    <property type="match status" value="1"/>
</dbReference>
<dbReference type="PANTHER" id="PTHR43322:SF5">
    <property type="entry name" value="1-DEOXY-D-XYLULOSE-5-PHOSPHATE SYNTHASE, CHLOROPLASTIC"/>
    <property type="match status" value="1"/>
</dbReference>
<feature type="domain" description="Transketolase C-terminal" evidence="5">
    <location>
        <begin position="3"/>
        <end position="97"/>
    </location>
</feature>
<evidence type="ECO:0000256" key="2">
    <source>
        <dbReference type="ARBA" id="ARBA00011738"/>
    </source>
</evidence>
<dbReference type="GO" id="GO:0019288">
    <property type="term" value="P:isopentenyl diphosphate biosynthetic process, methylerythritol 4-phosphate pathway"/>
    <property type="evidence" value="ECO:0007669"/>
    <property type="project" value="TreeGrafter"/>
</dbReference>
<dbReference type="Pfam" id="PF02780">
    <property type="entry name" value="Transketolase_C"/>
    <property type="match status" value="1"/>
</dbReference>
<protein>
    <recommendedName>
        <fullName evidence="5">Transketolase C-terminal domain-containing protein</fullName>
    </recommendedName>
</protein>
<evidence type="ECO:0000256" key="3">
    <source>
        <dbReference type="ARBA" id="ARBA00022679"/>
    </source>
</evidence>
<feature type="non-terminal residue" evidence="6">
    <location>
        <position position="1"/>
    </location>
</feature>
<dbReference type="AlphaFoldDB" id="A0A0R2PLW9"/>
<dbReference type="Proteomes" id="UP000050874">
    <property type="component" value="Unassembled WGS sequence"/>
</dbReference>
<keyword evidence="4" id="KW-0786">Thiamine pyrophosphate</keyword>
<keyword evidence="3" id="KW-0808">Transferase</keyword>
<gene>
    <name evidence="6" type="ORF">ABR63_05770</name>
</gene>
<evidence type="ECO:0000256" key="1">
    <source>
        <dbReference type="ARBA" id="ARBA00001946"/>
    </source>
</evidence>
<comment type="caution">
    <text evidence="6">The sequence shown here is derived from an EMBL/GenBank/DDBJ whole genome shotgun (WGS) entry which is preliminary data.</text>
</comment>
<dbReference type="InterPro" id="IPR009014">
    <property type="entry name" value="Transketo_C/PFOR_II"/>
</dbReference>
<sequence length="106" mass="11508">IEIAEEVAIEQNATLLDMRFVKPMDEELLAHHSKNKTLIVTIEDGAVAGGAGSAVSEWSQHQAIKTPVLICGIPDAFIEHATRTQMIKMAGLDAPSILLKIKNYLS</sequence>
<dbReference type="GO" id="GO:0008661">
    <property type="term" value="F:1-deoxy-D-xylulose-5-phosphate synthase activity"/>
    <property type="evidence" value="ECO:0007669"/>
    <property type="project" value="InterPro"/>
</dbReference>
<organism evidence="6 7">
    <name type="scientific">SAR86 cluster bacterium BACL1 MAG-120920-bin57</name>
    <dbReference type="NCBI Taxonomy" id="1655571"/>
    <lineage>
        <taxon>Bacteria</taxon>
        <taxon>Pseudomonadati</taxon>
        <taxon>Pseudomonadota</taxon>
        <taxon>Gammaproteobacteria</taxon>
        <taxon>SAR86 cluster</taxon>
    </lineage>
</organism>
<dbReference type="InterPro" id="IPR033248">
    <property type="entry name" value="Transketolase_C"/>
</dbReference>
<evidence type="ECO:0000256" key="4">
    <source>
        <dbReference type="ARBA" id="ARBA00023052"/>
    </source>
</evidence>
<reference evidence="7" key="1">
    <citation type="submission" date="2015-10" db="EMBL/GenBank/DDBJ databases">
        <title>Metagenome-Assembled Genomes uncover a global brackish microbiome.</title>
        <authorList>
            <person name="Hugerth L.W."/>
            <person name="Larsson J."/>
            <person name="Alneberg J."/>
            <person name="Lindh M.V."/>
            <person name="Legrand C."/>
            <person name="Pinhassi J."/>
            <person name="Andersson A."/>
        </authorList>
    </citation>
    <scope>NUCLEOTIDE SEQUENCE [LARGE SCALE GENOMIC DNA]</scope>
</reference>